<evidence type="ECO:0000313" key="2">
    <source>
        <dbReference type="EMBL" id="CAA9413515.1"/>
    </source>
</evidence>
<dbReference type="AlphaFoldDB" id="A0A6J4PEF2"/>
<feature type="compositionally biased region" description="Basic residues" evidence="1">
    <location>
        <begin position="67"/>
        <end position="78"/>
    </location>
</feature>
<feature type="compositionally biased region" description="Basic residues" evidence="1">
    <location>
        <begin position="144"/>
        <end position="160"/>
    </location>
</feature>
<feature type="non-terminal residue" evidence="2">
    <location>
        <position position="1"/>
    </location>
</feature>
<feature type="non-terminal residue" evidence="2">
    <location>
        <position position="289"/>
    </location>
</feature>
<proteinExistence type="predicted"/>
<feature type="compositionally biased region" description="Basic residues" evidence="1">
    <location>
        <begin position="11"/>
        <end position="25"/>
    </location>
</feature>
<feature type="compositionally biased region" description="Basic residues" evidence="1">
    <location>
        <begin position="114"/>
        <end position="126"/>
    </location>
</feature>
<sequence>ERSRPVVGAARRARVPGARARRPGGARRPVACPPSGPPLRAARSARRDGPRPRRGARQPGHGPGARRGGRVLRHRGHRPGGPGRGAHRPSARAPAAARPGRRQGRHPRDQGGGGRRRVRAVRRRPAAHVPPLRRAPRLVGRGTGGRRRRAGRLQGRRGRHQVPIARGRRRSGDLGPAEVRGRRPPGAARAGHREPGAHPHLGSRCARAARGRGGRRQRRPGRSADRRLPLVGSRRAEREHHRLRGPDHPPAERHRGQLAEREEPAAEPGVRAARAPVPAAGRRARGGRR</sequence>
<feature type="compositionally biased region" description="Low complexity" evidence="1">
    <location>
        <begin position="266"/>
        <end position="281"/>
    </location>
</feature>
<gene>
    <name evidence="2" type="ORF">AVDCRST_MAG66-2177</name>
</gene>
<name>A0A6J4PEF2_9PSEU</name>
<dbReference type="EMBL" id="CADCUS010000320">
    <property type="protein sequence ID" value="CAA9413515.1"/>
    <property type="molecule type" value="Genomic_DNA"/>
</dbReference>
<accession>A0A6J4PEF2</accession>
<protein>
    <submittedName>
        <fullName evidence="2">Peptide chain release factor 1</fullName>
    </submittedName>
</protein>
<feature type="compositionally biased region" description="Basic and acidic residues" evidence="1">
    <location>
        <begin position="222"/>
        <end position="264"/>
    </location>
</feature>
<feature type="compositionally biased region" description="Low complexity" evidence="1">
    <location>
        <begin position="127"/>
        <end position="140"/>
    </location>
</feature>
<feature type="compositionally biased region" description="Basic residues" evidence="1">
    <location>
        <begin position="207"/>
        <end position="221"/>
    </location>
</feature>
<organism evidence="2">
    <name type="scientific">uncultured Pseudonocardia sp</name>
    <dbReference type="NCBI Taxonomy" id="211455"/>
    <lineage>
        <taxon>Bacteria</taxon>
        <taxon>Bacillati</taxon>
        <taxon>Actinomycetota</taxon>
        <taxon>Actinomycetes</taxon>
        <taxon>Pseudonocardiales</taxon>
        <taxon>Pseudonocardiaceae</taxon>
        <taxon>Pseudonocardia</taxon>
        <taxon>environmental samples</taxon>
    </lineage>
</organism>
<reference evidence="2" key="1">
    <citation type="submission" date="2020-02" db="EMBL/GenBank/DDBJ databases">
        <authorList>
            <person name="Meier V. D."/>
        </authorList>
    </citation>
    <scope>NUCLEOTIDE SEQUENCE</scope>
    <source>
        <strain evidence="2">AVDCRST_MAG66</strain>
    </source>
</reference>
<evidence type="ECO:0000256" key="1">
    <source>
        <dbReference type="SAM" id="MobiDB-lite"/>
    </source>
</evidence>
<feature type="compositionally biased region" description="Low complexity" evidence="1">
    <location>
        <begin position="1"/>
        <end position="10"/>
    </location>
</feature>
<feature type="region of interest" description="Disordered" evidence="1">
    <location>
        <begin position="1"/>
        <end position="289"/>
    </location>
</feature>